<evidence type="ECO:0000256" key="3">
    <source>
        <dbReference type="ARBA" id="ARBA00022989"/>
    </source>
</evidence>
<dbReference type="KEGG" id="tcd:AAIA72_13425"/>
<evidence type="ECO:0000256" key="1">
    <source>
        <dbReference type="ARBA" id="ARBA00004141"/>
    </source>
</evidence>
<accession>A0AB39UUZ6</accession>
<feature type="transmembrane region" description="Helical" evidence="5">
    <location>
        <begin position="61"/>
        <end position="78"/>
    </location>
</feature>
<dbReference type="Gene3D" id="1.20.1280.290">
    <property type="match status" value="1"/>
</dbReference>
<keyword evidence="4 5" id="KW-0472">Membrane</keyword>
<dbReference type="AlphaFoldDB" id="A0AB39UUZ6"/>
<sequence length="83" mass="8984">MIQDIFGILAAVLTTVSFLPQVIHTLRTRDTRSLSLGMYAIFTAGVACWLVYGILLGAWPIIAANVITLLLAGCVLVMKIRHG</sequence>
<dbReference type="InterPro" id="IPR006603">
    <property type="entry name" value="PQ-loop_rpt"/>
</dbReference>
<name>A0AB39UUZ6_9GAMM</name>
<dbReference type="NCBIfam" id="NF037968">
    <property type="entry name" value="SemiSWEET_2"/>
    <property type="match status" value="1"/>
</dbReference>
<gene>
    <name evidence="6" type="ORF">AAIA72_13425</name>
</gene>
<dbReference type="RefSeq" id="WP_369600817.1">
    <property type="nucleotide sequence ID" value="NZ_CP154858.1"/>
</dbReference>
<feature type="transmembrane region" description="Helical" evidence="5">
    <location>
        <begin position="6"/>
        <end position="24"/>
    </location>
</feature>
<dbReference type="EMBL" id="CP154858">
    <property type="protein sequence ID" value="XDT71793.1"/>
    <property type="molecule type" value="Genomic_DNA"/>
</dbReference>
<proteinExistence type="predicted"/>
<comment type="subcellular location">
    <subcellularLocation>
        <location evidence="1">Membrane</location>
        <topology evidence="1">Multi-pass membrane protein</topology>
    </subcellularLocation>
</comment>
<evidence type="ECO:0000313" key="6">
    <source>
        <dbReference type="EMBL" id="XDT71793.1"/>
    </source>
</evidence>
<dbReference type="Pfam" id="PF04193">
    <property type="entry name" value="PQ-loop"/>
    <property type="match status" value="1"/>
</dbReference>
<protein>
    <submittedName>
        <fullName evidence="6">SemiSWEET transporter</fullName>
    </submittedName>
</protein>
<keyword evidence="2 5" id="KW-0812">Transmembrane</keyword>
<dbReference type="InterPro" id="IPR047662">
    <property type="entry name" value="SemiSWEET"/>
</dbReference>
<feature type="transmembrane region" description="Helical" evidence="5">
    <location>
        <begin position="36"/>
        <end position="55"/>
    </location>
</feature>
<reference evidence="6" key="1">
    <citation type="submission" date="2024-05" db="EMBL/GenBank/DDBJ databases">
        <title>Genome sequencing of novel strain.</title>
        <authorList>
            <person name="Ganbat D."/>
            <person name="Ganbat S."/>
            <person name="Lee S.-J."/>
        </authorList>
    </citation>
    <scope>NUCLEOTIDE SEQUENCE</scope>
    <source>
        <strain evidence="6">SMD15-11</strain>
    </source>
</reference>
<evidence type="ECO:0000256" key="4">
    <source>
        <dbReference type="ARBA" id="ARBA00023136"/>
    </source>
</evidence>
<evidence type="ECO:0000256" key="5">
    <source>
        <dbReference type="SAM" id="Phobius"/>
    </source>
</evidence>
<organism evidence="6">
    <name type="scientific">Thermohahella caldifontis</name>
    <dbReference type="NCBI Taxonomy" id="3142973"/>
    <lineage>
        <taxon>Bacteria</taxon>
        <taxon>Pseudomonadati</taxon>
        <taxon>Pseudomonadota</taxon>
        <taxon>Gammaproteobacteria</taxon>
        <taxon>Oceanospirillales</taxon>
        <taxon>Hahellaceae</taxon>
        <taxon>Thermohahella</taxon>
    </lineage>
</organism>
<dbReference type="GO" id="GO:0051119">
    <property type="term" value="F:sugar transmembrane transporter activity"/>
    <property type="evidence" value="ECO:0007669"/>
    <property type="project" value="InterPro"/>
</dbReference>
<evidence type="ECO:0000256" key="2">
    <source>
        <dbReference type="ARBA" id="ARBA00022692"/>
    </source>
</evidence>
<dbReference type="GO" id="GO:0016020">
    <property type="term" value="C:membrane"/>
    <property type="evidence" value="ECO:0007669"/>
    <property type="project" value="UniProtKB-SubCell"/>
</dbReference>
<keyword evidence="3 5" id="KW-1133">Transmembrane helix</keyword>